<dbReference type="Proteomes" id="UP000712600">
    <property type="component" value="Unassembled WGS sequence"/>
</dbReference>
<comment type="caution">
    <text evidence="1">The sequence shown here is derived from an EMBL/GenBank/DDBJ whole genome shotgun (WGS) entry which is preliminary data.</text>
</comment>
<accession>A0A8S9NT58</accession>
<protein>
    <submittedName>
        <fullName evidence="1">Uncharacterized protein</fullName>
    </submittedName>
</protein>
<dbReference type="AlphaFoldDB" id="A0A8S9NT58"/>
<reference evidence="1" key="1">
    <citation type="submission" date="2019-12" db="EMBL/GenBank/DDBJ databases">
        <title>Genome sequencing and annotation of Brassica cretica.</title>
        <authorList>
            <person name="Studholme D.J."/>
            <person name="Sarris P."/>
        </authorList>
    </citation>
    <scope>NUCLEOTIDE SEQUENCE</scope>
    <source>
        <strain evidence="1">PFS-109/04</strain>
        <tissue evidence="1">Leaf</tissue>
    </source>
</reference>
<name>A0A8S9NT58_BRACR</name>
<dbReference type="EMBL" id="QGKX02001521">
    <property type="protein sequence ID" value="KAF3506689.1"/>
    <property type="molecule type" value="Genomic_DNA"/>
</dbReference>
<evidence type="ECO:0000313" key="1">
    <source>
        <dbReference type="EMBL" id="KAF3506689.1"/>
    </source>
</evidence>
<sequence>MHGLMSYRCSEGFNRYKATELRLEPSCYVATEREERSFTTWRPSGTSAWSLRNDRDLARARSLHSDRAGRALGRYVTTELWLELGRYVATERDDCSVAT</sequence>
<proteinExistence type="predicted"/>
<evidence type="ECO:0000313" key="2">
    <source>
        <dbReference type="Proteomes" id="UP000712600"/>
    </source>
</evidence>
<organism evidence="1 2">
    <name type="scientific">Brassica cretica</name>
    <name type="common">Mustard</name>
    <dbReference type="NCBI Taxonomy" id="69181"/>
    <lineage>
        <taxon>Eukaryota</taxon>
        <taxon>Viridiplantae</taxon>
        <taxon>Streptophyta</taxon>
        <taxon>Embryophyta</taxon>
        <taxon>Tracheophyta</taxon>
        <taxon>Spermatophyta</taxon>
        <taxon>Magnoliopsida</taxon>
        <taxon>eudicotyledons</taxon>
        <taxon>Gunneridae</taxon>
        <taxon>Pentapetalae</taxon>
        <taxon>rosids</taxon>
        <taxon>malvids</taxon>
        <taxon>Brassicales</taxon>
        <taxon>Brassicaceae</taxon>
        <taxon>Brassiceae</taxon>
        <taxon>Brassica</taxon>
    </lineage>
</organism>
<gene>
    <name evidence="1" type="ORF">F2Q69_00004862</name>
</gene>